<proteinExistence type="predicted"/>
<dbReference type="RefSeq" id="WP_347439082.1">
    <property type="nucleotide sequence ID" value="NZ_CP089291.1"/>
</dbReference>
<protein>
    <submittedName>
        <fullName evidence="3">S-layer homology domain-containing protein</fullName>
    </submittedName>
</protein>
<keyword evidence="1" id="KW-0732">Signal</keyword>
<sequence length="367" mass="40009">MHNWGKAVRTSIASMMVLGTCFAYSSAPAMANADTTENVQLVCDQKTVGAGHTSSYHILYHNIHIEKLKTVILKIQVPVGLDVEASGDDGGKWDPETRILQWNLTDVEANGVAVIQFHLKAEADDATDTQFKLIAVASEDGQDSSASAPVFIRIGTEIDQPFFVGFPDGKFHPDSSITRAQAAAVVARIEHLSDTAANTTYSDVPSNDWAYKYINEVTNSGYMQGFGDGTFRPDAPLTRAELVTLLLQVRGIETIPIQGFADTDKHWAKDIIGTAKALHYIEGNADNQFDPNGQATRSEAAQLFDIALFRGPLIDGRIQVVQHFPDVPKGSPGFGWIEESAKVAHESVHTLNGEQLLQYLPDQTNPM</sequence>
<accession>A0ABY4CPI9</accession>
<evidence type="ECO:0000256" key="1">
    <source>
        <dbReference type="SAM" id="SignalP"/>
    </source>
</evidence>
<dbReference type="EMBL" id="CP089291">
    <property type="protein sequence ID" value="UOF92411.1"/>
    <property type="molecule type" value="Genomic_DNA"/>
</dbReference>
<feature type="signal peptide" evidence="1">
    <location>
        <begin position="1"/>
        <end position="31"/>
    </location>
</feature>
<dbReference type="Proteomes" id="UP000830167">
    <property type="component" value="Chromosome"/>
</dbReference>
<dbReference type="Pfam" id="PF00395">
    <property type="entry name" value="SLH"/>
    <property type="match status" value="3"/>
</dbReference>
<dbReference type="PANTHER" id="PTHR43308">
    <property type="entry name" value="OUTER MEMBRANE PROTEIN ALPHA-RELATED"/>
    <property type="match status" value="1"/>
</dbReference>
<feature type="domain" description="SLH" evidence="2">
    <location>
        <begin position="135"/>
        <end position="196"/>
    </location>
</feature>
<dbReference type="PROSITE" id="PS51272">
    <property type="entry name" value="SLH"/>
    <property type="match status" value="2"/>
</dbReference>
<keyword evidence="4" id="KW-1185">Reference proteome</keyword>
<reference evidence="3" key="1">
    <citation type="submission" date="2021-12" db="EMBL/GenBank/DDBJ databases">
        <title>Alicyclobacillaceae gen. nov., sp. nov., isolated from chalcocite enrichment system.</title>
        <authorList>
            <person name="Jiang Z."/>
        </authorList>
    </citation>
    <scope>NUCLEOTIDE SEQUENCE</scope>
    <source>
        <strain evidence="3">MYW30-H2</strain>
    </source>
</reference>
<dbReference type="InterPro" id="IPR001119">
    <property type="entry name" value="SLH_dom"/>
</dbReference>
<dbReference type="InterPro" id="IPR051465">
    <property type="entry name" value="Cell_Envelope_Struct_Comp"/>
</dbReference>
<evidence type="ECO:0000313" key="4">
    <source>
        <dbReference type="Proteomes" id="UP000830167"/>
    </source>
</evidence>
<feature type="domain" description="SLH" evidence="2">
    <location>
        <begin position="197"/>
        <end position="260"/>
    </location>
</feature>
<evidence type="ECO:0000259" key="2">
    <source>
        <dbReference type="PROSITE" id="PS51272"/>
    </source>
</evidence>
<name>A0ABY4CPI9_9BACL</name>
<feature type="chain" id="PRO_5047468924" evidence="1">
    <location>
        <begin position="32"/>
        <end position="367"/>
    </location>
</feature>
<organism evidence="3 4">
    <name type="scientific">Fodinisporobacter ferrooxydans</name>
    <dbReference type="NCBI Taxonomy" id="2901836"/>
    <lineage>
        <taxon>Bacteria</taxon>
        <taxon>Bacillati</taxon>
        <taxon>Bacillota</taxon>
        <taxon>Bacilli</taxon>
        <taxon>Bacillales</taxon>
        <taxon>Alicyclobacillaceae</taxon>
        <taxon>Fodinisporobacter</taxon>
    </lineage>
</organism>
<dbReference type="PANTHER" id="PTHR43308:SF5">
    <property type="entry name" value="S-LAYER PROTEIN _ PEPTIDOGLYCAN ENDO-BETA-N-ACETYLGLUCOSAMINIDASE"/>
    <property type="match status" value="1"/>
</dbReference>
<gene>
    <name evidence="3" type="ORF">LSG31_09765</name>
</gene>
<evidence type="ECO:0000313" key="3">
    <source>
        <dbReference type="EMBL" id="UOF92411.1"/>
    </source>
</evidence>